<keyword evidence="2 5" id="KW-0812">Transmembrane</keyword>
<dbReference type="EMBL" id="BMHV01000022">
    <property type="protein sequence ID" value="GGF71672.1"/>
    <property type="molecule type" value="Genomic_DNA"/>
</dbReference>
<dbReference type="GO" id="GO:0016020">
    <property type="term" value="C:membrane"/>
    <property type="evidence" value="ECO:0007669"/>
    <property type="project" value="UniProtKB-SubCell"/>
</dbReference>
<name>A0A917FFT2_9PROT</name>
<feature type="transmembrane region" description="Helical" evidence="5">
    <location>
        <begin position="323"/>
        <end position="344"/>
    </location>
</feature>
<dbReference type="PANTHER" id="PTHR37422">
    <property type="entry name" value="TEICHURONIC ACID BIOSYNTHESIS PROTEIN TUAE"/>
    <property type="match status" value="1"/>
</dbReference>
<gene>
    <name evidence="7" type="ORF">GCM10011332_27040</name>
</gene>
<evidence type="ECO:0000256" key="1">
    <source>
        <dbReference type="ARBA" id="ARBA00004141"/>
    </source>
</evidence>
<evidence type="ECO:0000313" key="8">
    <source>
        <dbReference type="Proteomes" id="UP000632498"/>
    </source>
</evidence>
<feature type="transmembrane region" description="Helical" evidence="5">
    <location>
        <begin position="141"/>
        <end position="158"/>
    </location>
</feature>
<accession>A0A917FFT2</accession>
<keyword evidence="4 5" id="KW-0472">Membrane</keyword>
<evidence type="ECO:0000256" key="3">
    <source>
        <dbReference type="ARBA" id="ARBA00022989"/>
    </source>
</evidence>
<feature type="transmembrane region" description="Helical" evidence="5">
    <location>
        <begin position="66"/>
        <end position="85"/>
    </location>
</feature>
<sequence>MTDLFSKEMRLNAAALLLGASVASLYMGRAVIGIFLGLALILTLVSVNHREVVHALRPYLDKRLMGGVGIVALALAVNIPFSLRIGLSAEAWARTFVVAGLIFYILFCLRHHLQIAICSLVTSIFIVMLAALFLSKGLPKALVNGFVLIIPACLYLIATRHGYIWKILGIANIGLCVTHIMLMSSKVSLLGLLLVALSGVLILFVDRQNRLRRLFLFIAVVAIGVGIAVVWLPEQTVFSSRENSETALIPVWMVDLHRQLIWKFSFDLFQYSPWVGLGLNASNYHPMAEMSLLDYMAQKGTPLVNFLDVQALPSHPHNWIVEIILDGGIIGAIPFVMMVCWVFIKSLRVYLTTSSFAMLGGIAVNAVYWGTGLFNFSYWSMWWQVSYFVTSGLFLMLFIVERERMRADQ</sequence>
<evidence type="ECO:0000259" key="6">
    <source>
        <dbReference type="Pfam" id="PF04932"/>
    </source>
</evidence>
<reference evidence="7" key="1">
    <citation type="journal article" date="2014" name="Int. J. Syst. Evol. Microbiol.">
        <title>Complete genome sequence of Corynebacterium casei LMG S-19264T (=DSM 44701T), isolated from a smear-ripened cheese.</title>
        <authorList>
            <consortium name="US DOE Joint Genome Institute (JGI-PGF)"/>
            <person name="Walter F."/>
            <person name="Albersmeier A."/>
            <person name="Kalinowski J."/>
            <person name="Ruckert C."/>
        </authorList>
    </citation>
    <scope>NUCLEOTIDE SEQUENCE</scope>
    <source>
        <strain evidence="7">CGMCC 1.15254</strain>
    </source>
</reference>
<feature type="transmembrane region" description="Helical" evidence="5">
    <location>
        <begin position="214"/>
        <end position="232"/>
    </location>
</feature>
<keyword evidence="8" id="KW-1185">Reference proteome</keyword>
<dbReference type="InterPro" id="IPR051533">
    <property type="entry name" value="WaaL-like"/>
</dbReference>
<organism evidence="7 8">
    <name type="scientific">Terasakiella brassicae</name>
    <dbReference type="NCBI Taxonomy" id="1634917"/>
    <lineage>
        <taxon>Bacteria</taxon>
        <taxon>Pseudomonadati</taxon>
        <taxon>Pseudomonadota</taxon>
        <taxon>Alphaproteobacteria</taxon>
        <taxon>Rhodospirillales</taxon>
        <taxon>Terasakiellaceae</taxon>
        <taxon>Terasakiella</taxon>
    </lineage>
</organism>
<proteinExistence type="predicted"/>
<feature type="transmembrane region" description="Helical" evidence="5">
    <location>
        <begin position="163"/>
        <end position="181"/>
    </location>
</feature>
<feature type="transmembrane region" description="Helical" evidence="5">
    <location>
        <begin position="26"/>
        <end position="45"/>
    </location>
</feature>
<evidence type="ECO:0000256" key="2">
    <source>
        <dbReference type="ARBA" id="ARBA00022692"/>
    </source>
</evidence>
<comment type="caution">
    <text evidence="7">The sequence shown here is derived from an EMBL/GenBank/DDBJ whole genome shotgun (WGS) entry which is preliminary data.</text>
</comment>
<feature type="transmembrane region" description="Helical" evidence="5">
    <location>
        <begin position="381"/>
        <end position="400"/>
    </location>
</feature>
<feature type="transmembrane region" description="Helical" evidence="5">
    <location>
        <begin position="116"/>
        <end position="135"/>
    </location>
</feature>
<feature type="transmembrane region" description="Helical" evidence="5">
    <location>
        <begin position="349"/>
        <end position="369"/>
    </location>
</feature>
<protein>
    <recommendedName>
        <fullName evidence="6">O-antigen ligase-related domain-containing protein</fullName>
    </recommendedName>
</protein>
<evidence type="ECO:0000256" key="5">
    <source>
        <dbReference type="SAM" id="Phobius"/>
    </source>
</evidence>
<feature type="domain" description="O-antigen ligase-related" evidence="6">
    <location>
        <begin position="175"/>
        <end position="335"/>
    </location>
</feature>
<reference evidence="7" key="2">
    <citation type="submission" date="2020-09" db="EMBL/GenBank/DDBJ databases">
        <authorList>
            <person name="Sun Q."/>
            <person name="Zhou Y."/>
        </authorList>
    </citation>
    <scope>NUCLEOTIDE SEQUENCE</scope>
    <source>
        <strain evidence="7">CGMCC 1.15254</strain>
    </source>
</reference>
<feature type="transmembrane region" description="Helical" evidence="5">
    <location>
        <begin position="91"/>
        <end position="109"/>
    </location>
</feature>
<evidence type="ECO:0000313" key="7">
    <source>
        <dbReference type="EMBL" id="GGF71672.1"/>
    </source>
</evidence>
<feature type="transmembrane region" description="Helical" evidence="5">
    <location>
        <begin position="187"/>
        <end position="205"/>
    </location>
</feature>
<dbReference type="Proteomes" id="UP000632498">
    <property type="component" value="Unassembled WGS sequence"/>
</dbReference>
<comment type="subcellular location">
    <subcellularLocation>
        <location evidence="1">Membrane</location>
        <topology evidence="1">Multi-pass membrane protein</topology>
    </subcellularLocation>
</comment>
<dbReference type="Pfam" id="PF04932">
    <property type="entry name" value="Wzy_C"/>
    <property type="match status" value="1"/>
</dbReference>
<dbReference type="PANTHER" id="PTHR37422:SF13">
    <property type="entry name" value="LIPOPOLYSACCHARIDE BIOSYNTHESIS PROTEIN PA4999-RELATED"/>
    <property type="match status" value="1"/>
</dbReference>
<dbReference type="AlphaFoldDB" id="A0A917FFT2"/>
<evidence type="ECO:0000256" key="4">
    <source>
        <dbReference type="ARBA" id="ARBA00023136"/>
    </source>
</evidence>
<keyword evidence="3 5" id="KW-1133">Transmembrane helix</keyword>
<dbReference type="InterPro" id="IPR007016">
    <property type="entry name" value="O-antigen_ligase-rel_domated"/>
</dbReference>
<dbReference type="RefSeq" id="WP_188666205.1">
    <property type="nucleotide sequence ID" value="NZ_BMHV01000022.1"/>
</dbReference>